<comment type="subcellular location">
    <subcellularLocation>
        <location evidence="1 8">Cytoplasm</location>
    </subcellularLocation>
</comment>
<protein>
    <recommendedName>
        <fullName evidence="8">Phosphate-specific transport system accessory protein PhoU</fullName>
    </recommendedName>
</protein>
<dbReference type="Pfam" id="PF01895">
    <property type="entry name" value="PhoU"/>
    <property type="match status" value="2"/>
</dbReference>
<gene>
    <name evidence="10" type="primary">phoU</name>
    <name evidence="10" type="ORF">Y958_01265</name>
</gene>
<dbReference type="FunFam" id="1.20.58.220:FF:000004">
    <property type="entry name" value="Phosphate-specific transport system accessory protein PhoU"/>
    <property type="match status" value="1"/>
</dbReference>
<name>A0A248JMY4_9PROT</name>
<comment type="similarity">
    <text evidence="2 8">Belongs to the PhoU family.</text>
</comment>
<comment type="subunit">
    <text evidence="3 8">Homodimer.</text>
</comment>
<evidence type="ECO:0000313" key="11">
    <source>
        <dbReference type="Proteomes" id="UP000197153"/>
    </source>
</evidence>
<dbReference type="GO" id="GO:0005737">
    <property type="term" value="C:cytoplasm"/>
    <property type="evidence" value="ECO:0007669"/>
    <property type="project" value="UniProtKB-SubCell"/>
</dbReference>
<dbReference type="Proteomes" id="UP000197153">
    <property type="component" value="Chromosome 1"/>
</dbReference>
<keyword evidence="4 8" id="KW-0813">Transport</keyword>
<dbReference type="PANTHER" id="PTHR42930:SF3">
    <property type="entry name" value="PHOSPHATE-SPECIFIC TRANSPORT SYSTEM ACCESSORY PROTEIN PHOU"/>
    <property type="match status" value="1"/>
</dbReference>
<evidence type="ECO:0000256" key="7">
    <source>
        <dbReference type="ARBA" id="ARBA00056181"/>
    </source>
</evidence>
<dbReference type="Gene3D" id="1.20.58.220">
    <property type="entry name" value="Phosphate transport system protein phou homolog 2, domain 2"/>
    <property type="match status" value="2"/>
</dbReference>
<comment type="function">
    <text evidence="7 8">Plays a role in the regulation of phosphate uptake.</text>
</comment>
<reference evidence="10 11" key="1">
    <citation type="submission" date="2017-06" db="EMBL/GenBank/DDBJ databases">
        <title>Complete genome sequence of Nitrospirillum amazonense strain CBAmC, an endophytic nitrogen-fixing and plant growth-promoting bacterium, isolated from sugarcane.</title>
        <authorList>
            <person name="Schwab S."/>
            <person name="dos Santos Teixeira K.R."/>
            <person name="Simoes Araujo J.L."/>
            <person name="Soares Vidal M."/>
            <person name="Borges de Freitas H.R."/>
            <person name="Rivello Crivelaro A.L."/>
            <person name="Bueno de Camargo Nunes A."/>
            <person name="dos Santos C.M."/>
            <person name="Palmeira da Silva Rosa D."/>
            <person name="da Silva Padilha D."/>
            <person name="da Silva E."/>
            <person name="Araujo Terra L."/>
            <person name="Soares Mendes V."/>
            <person name="Farinelli L."/>
            <person name="Magalhaes Cruz L."/>
            <person name="Baldani J.I."/>
        </authorList>
    </citation>
    <scope>NUCLEOTIDE SEQUENCE [LARGE SCALE GENOMIC DNA]</scope>
    <source>
        <strain evidence="10 11">CBAmC</strain>
    </source>
</reference>
<evidence type="ECO:0000256" key="2">
    <source>
        <dbReference type="ARBA" id="ARBA00008107"/>
    </source>
</evidence>
<proteinExistence type="inferred from homology"/>
<dbReference type="NCBIfam" id="TIGR02135">
    <property type="entry name" value="phoU_full"/>
    <property type="match status" value="1"/>
</dbReference>
<dbReference type="InterPro" id="IPR026022">
    <property type="entry name" value="PhoU_dom"/>
</dbReference>
<dbReference type="GO" id="GO:0030643">
    <property type="term" value="P:intracellular phosphate ion homeostasis"/>
    <property type="evidence" value="ECO:0007669"/>
    <property type="project" value="InterPro"/>
</dbReference>
<sequence>MMTVWWRHPGFHPSLDAPPMSEQLPRHIVTSYENELQRLDALLAEMGGRAEQQLQQATRAVLDRDDALARETVAQDQVLDALEHEVESLIIRLLALRHPMAIDLRHTLAALKAANALERVGDYAKNMAKRALVLNSVPTISATASVGRLSDLARKQLAGAIEAFTRRDTALAAEVWRRDAELDDMHAGVTQEIFAFVAKDASLIEACTSLQFIAKNLERVGDLATNIAEMVQFDATGTLVDPVRPRGGEAH</sequence>
<dbReference type="InterPro" id="IPR038078">
    <property type="entry name" value="PhoU-like_sf"/>
</dbReference>
<evidence type="ECO:0000256" key="4">
    <source>
        <dbReference type="ARBA" id="ARBA00022448"/>
    </source>
</evidence>
<accession>A0A248JMY4</accession>
<keyword evidence="11" id="KW-1185">Reference proteome</keyword>
<evidence type="ECO:0000256" key="5">
    <source>
        <dbReference type="ARBA" id="ARBA00022490"/>
    </source>
</evidence>
<evidence type="ECO:0000256" key="3">
    <source>
        <dbReference type="ARBA" id="ARBA00011738"/>
    </source>
</evidence>
<dbReference type="GO" id="GO:0006817">
    <property type="term" value="P:phosphate ion transport"/>
    <property type="evidence" value="ECO:0007669"/>
    <property type="project" value="UniProtKB-KW"/>
</dbReference>
<organism evidence="10 11">
    <name type="scientific">Nitrospirillum viridazoti CBAmc</name>
    <dbReference type="NCBI Taxonomy" id="1441467"/>
    <lineage>
        <taxon>Bacteria</taxon>
        <taxon>Pseudomonadati</taxon>
        <taxon>Pseudomonadota</taxon>
        <taxon>Alphaproteobacteria</taxon>
        <taxon>Rhodospirillales</taxon>
        <taxon>Azospirillaceae</taxon>
        <taxon>Nitrospirillum</taxon>
        <taxon>Nitrospirillum viridazoti</taxon>
    </lineage>
</organism>
<keyword evidence="6 8" id="KW-0592">Phosphate transport</keyword>
<dbReference type="AlphaFoldDB" id="A0A248JMY4"/>
<dbReference type="SUPFAM" id="SSF109755">
    <property type="entry name" value="PhoU-like"/>
    <property type="match status" value="1"/>
</dbReference>
<dbReference type="GO" id="GO:0045936">
    <property type="term" value="P:negative regulation of phosphate metabolic process"/>
    <property type="evidence" value="ECO:0007669"/>
    <property type="project" value="InterPro"/>
</dbReference>
<keyword evidence="5 8" id="KW-0963">Cytoplasm</keyword>
<dbReference type="PIRSF" id="PIRSF003107">
    <property type="entry name" value="PhoU"/>
    <property type="match status" value="1"/>
</dbReference>
<dbReference type="EMBL" id="CP022110">
    <property type="protein sequence ID" value="ASG19604.1"/>
    <property type="molecule type" value="Genomic_DNA"/>
</dbReference>
<dbReference type="PANTHER" id="PTHR42930">
    <property type="entry name" value="PHOSPHATE-SPECIFIC TRANSPORT SYSTEM ACCESSORY PROTEIN PHOU"/>
    <property type="match status" value="1"/>
</dbReference>
<feature type="domain" description="PhoU" evidence="9">
    <location>
        <begin position="43"/>
        <end position="130"/>
    </location>
</feature>
<dbReference type="InterPro" id="IPR028366">
    <property type="entry name" value="PhoU"/>
</dbReference>
<feature type="domain" description="PhoU" evidence="9">
    <location>
        <begin position="148"/>
        <end position="231"/>
    </location>
</feature>
<dbReference type="KEGG" id="nao:Y958_01265"/>
<evidence type="ECO:0000259" key="9">
    <source>
        <dbReference type="Pfam" id="PF01895"/>
    </source>
</evidence>
<evidence type="ECO:0000256" key="8">
    <source>
        <dbReference type="PIRNR" id="PIRNR003107"/>
    </source>
</evidence>
<evidence type="ECO:0000313" key="10">
    <source>
        <dbReference type="EMBL" id="ASG19604.1"/>
    </source>
</evidence>
<evidence type="ECO:0000256" key="6">
    <source>
        <dbReference type="ARBA" id="ARBA00022592"/>
    </source>
</evidence>
<evidence type="ECO:0000256" key="1">
    <source>
        <dbReference type="ARBA" id="ARBA00004496"/>
    </source>
</evidence>